<gene>
    <name evidence="3" type="ORF">H7C18_26025</name>
</gene>
<accession>A0A7X0SV23</accession>
<dbReference type="RefSeq" id="WP_185132050.1">
    <property type="nucleotide sequence ID" value="NZ_JACJVO010000033.1"/>
</dbReference>
<comment type="caution">
    <text evidence="3">The sequence shown here is derived from an EMBL/GenBank/DDBJ whole genome shotgun (WGS) entry which is preliminary data.</text>
</comment>
<dbReference type="GO" id="GO:0016787">
    <property type="term" value="F:hydrolase activity"/>
    <property type="evidence" value="ECO:0007669"/>
    <property type="project" value="UniProtKB-KW"/>
</dbReference>
<keyword evidence="1 3" id="KW-0378">Hydrolase</keyword>
<evidence type="ECO:0000313" key="3">
    <source>
        <dbReference type="EMBL" id="MBB6734388.1"/>
    </source>
</evidence>
<evidence type="ECO:0000313" key="4">
    <source>
        <dbReference type="Proteomes" id="UP000564644"/>
    </source>
</evidence>
<organism evidence="3 4">
    <name type="scientific">Cohnella zeiphila</name>
    <dbReference type="NCBI Taxonomy" id="2761120"/>
    <lineage>
        <taxon>Bacteria</taxon>
        <taxon>Bacillati</taxon>
        <taxon>Bacillota</taxon>
        <taxon>Bacilli</taxon>
        <taxon>Bacillales</taxon>
        <taxon>Paenibacillaceae</taxon>
        <taxon>Cohnella</taxon>
    </lineage>
</organism>
<feature type="domain" description="BD-FAE-like" evidence="2">
    <location>
        <begin position="25"/>
        <end position="232"/>
    </location>
</feature>
<evidence type="ECO:0000259" key="2">
    <source>
        <dbReference type="Pfam" id="PF20434"/>
    </source>
</evidence>
<sequence length="275" mass="29689">MILEQEFQVISDVIYGEADGKPLLLDIAMPAHPVGKLPIALCIHGGAWLWGDKAEPSESGMFVRRFAAHGYFSVSINYRLSNEAIYPAQLHDAKAAVRWLRANAETYGADPNRIGVFGHSAGGHLAALLGTTGQVRELEGNSGNLDISSSVQAVAAWSAPVDFLQMLIGFHDSPESMESLLIGGYVREHPEKAKQASPLAYVTDAAPPFLIIHGTEDEIVPFDQAEILHGALLNSSILAIKGANHSLQGGNFGWEDILRTTVVFFDRHIRNTPAG</sequence>
<dbReference type="AlphaFoldDB" id="A0A7X0SV23"/>
<dbReference type="SUPFAM" id="SSF53474">
    <property type="entry name" value="alpha/beta-Hydrolases"/>
    <property type="match status" value="1"/>
</dbReference>
<dbReference type="Pfam" id="PF20434">
    <property type="entry name" value="BD-FAE"/>
    <property type="match status" value="1"/>
</dbReference>
<dbReference type="EMBL" id="JACJVO010000033">
    <property type="protein sequence ID" value="MBB6734388.1"/>
    <property type="molecule type" value="Genomic_DNA"/>
</dbReference>
<dbReference type="Gene3D" id="3.40.50.1820">
    <property type="entry name" value="alpha/beta hydrolase"/>
    <property type="match status" value="1"/>
</dbReference>
<dbReference type="PANTHER" id="PTHR48081:SF13">
    <property type="entry name" value="ALPHA_BETA HYDROLASE"/>
    <property type="match status" value="1"/>
</dbReference>
<proteinExistence type="predicted"/>
<dbReference type="InterPro" id="IPR050300">
    <property type="entry name" value="GDXG_lipolytic_enzyme"/>
</dbReference>
<keyword evidence="4" id="KW-1185">Reference proteome</keyword>
<name>A0A7X0SV23_9BACL</name>
<dbReference type="InterPro" id="IPR029058">
    <property type="entry name" value="AB_hydrolase_fold"/>
</dbReference>
<dbReference type="PANTHER" id="PTHR48081">
    <property type="entry name" value="AB HYDROLASE SUPERFAMILY PROTEIN C4A8.06C"/>
    <property type="match status" value="1"/>
</dbReference>
<reference evidence="3 4" key="1">
    <citation type="submission" date="2020-08" db="EMBL/GenBank/DDBJ databases">
        <title>Cohnella phylogeny.</title>
        <authorList>
            <person name="Dunlap C."/>
        </authorList>
    </citation>
    <scope>NUCLEOTIDE SEQUENCE [LARGE SCALE GENOMIC DNA]</scope>
    <source>
        <strain evidence="3 4">CBP 2801</strain>
    </source>
</reference>
<dbReference type="InterPro" id="IPR049492">
    <property type="entry name" value="BD-FAE-like_dom"/>
</dbReference>
<dbReference type="Proteomes" id="UP000564644">
    <property type="component" value="Unassembled WGS sequence"/>
</dbReference>
<protein>
    <submittedName>
        <fullName evidence="3">Alpha/beta hydrolase</fullName>
    </submittedName>
</protein>
<evidence type="ECO:0000256" key="1">
    <source>
        <dbReference type="ARBA" id="ARBA00022801"/>
    </source>
</evidence>